<evidence type="ECO:0000313" key="1">
    <source>
        <dbReference type="EMBL" id="EAU30331.1"/>
    </source>
</evidence>
<dbReference type="EMBL" id="CH476607">
    <property type="protein sequence ID" value="EAU30331.1"/>
    <property type="molecule type" value="Genomic_DNA"/>
</dbReference>
<dbReference type="VEuPathDB" id="FungiDB:ATEG_09194"/>
<reference evidence="2" key="1">
    <citation type="submission" date="2005-09" db="EMBL/GenBank/DDBJ databases">
        <title>Annotation of the Aspergillus terreus NIH2624 genome.</title>
        <authorList>
            <person name="Birren B.W."/>
            <person name="Lander E.S."/>
            <person name="Galagan J.E."/>
            <person name="Nusbaum C."/>
            <person name="Devon K."/>
            <person name="Henn M."/>
            <person name="Ma L.-J."/>
            <person name="Jaffe D.B."/>
            <person name="Butler J."/>
            <person name="Alvarez P."/>
            <person name="Gnerre S."/>
            <person name="Grabherr M."/>
            <person name="Kleber M."/>
            <person name="Mauceli E.W."/>
            <person name="Brockman W."/>
            <person name="Rounsley S."/>
            <person name="Young S.K."/>
            <person name="LaButti K."/>
            <person name="Pushparaj V."/>
            <person name="DeCaprio D."/>
            <person name="Crawford M."/>
            <person name="Koehrsen M."/>
            <person name="Engels R."/>
            <person name="Montgomery P."/>
            <person name="Pearson M."/>
            <person name="Howarth C."/>
            <person name="Larson L."/>
            <person name="Luoma S."/>
            <person name="White J."/>
            <person name="Alvarado L."/>
            <person name="Kodira C.D."/>
            <person name="Zeng Q."/>
            <person name="Oleary S."/>
            <person name="Yandava C."/>
            <person name="Denning D.W."/>
            <person name="Nierman W.C."/>
            <person name="Milne T."/>
            <person name="Madden K."/>
        </authorList>
    </citation>
    <scope>NUCLEOTIDE SEQUENCE [LARGE SCALE GENOMIC DNA]</scope>
    <source>
        <strain evidence="2">NIH 2624 / FGSC A1156</strain>
    </source>
</reference>
<accession>Q0CAU0</accession>
<dbReference type="HOGENOM" id="CLU_2263191_0_0_1"/>
<evidence type="ECO:0000313" key="2">
    <source>
        <dbReference type="Proteomes" id="UP000007963"/>
    </source>
</evidence>
<gene>
    <name evidence="1" type="ORF">ATEG_09194</name>
</gene>
<proteinExistence type="predicted"/>
<dbReference type="GeneID" id="4354053"/>
<dbReference type="RefSeq" id="XP_001217816.1">
    <property type="nucleotide sequence ID" value="XM_001217815.1"/>
</dbReference>
<organism evidence="1 2">
    <name type="scientific">Aspergillus terreus (strain NIH 2624 / FGSC A1156)</name>
    <dbReference type="NCBI Taxonomy" id="341663"/>
    <lineage>
        <taxon>Eukaryota</taxon>
        <taxon>Fungi</taxon>
        <taxon>Dikarya</taxon>
        <taxon>Ascomycota</taxon>
        <taxon>Pezizomycotina</taxon>
        <taxon>Eurotiomycetes</taxon>
        <taxon>Eurotiomycetidae</taxon>
        <taxon>Eurotiales</taxon>
        <taxon>Aspergillaceae</taxon>
        <taxon>Aspergillus</taxon>
        <taxon>Aspergillus subgen. Circumdati</taxon>
    </lineage>
</organism>
<dbReference type="Proteomes" id="UP000007963">
    <property type="component" value="Unassembled WGS sequence"/>
</dbReference>
<name>Q0CAU0_ASPTN</name>
<dbReference type="OMA" id="HEELTFG"/>
<dbReference type="AlphaFoldDB" id="Q0CAU0"/>
<dbReference type="OrthoDB" id="4240863at2759"/>
<sequence length="106" mass="11917">MSSNTKTFYADLYGEHEGRHPSMGDLKNRLAVDVKKKMVDVIADRPGTAYVDYQGETRRVADHGKLYDDASGEELTFGPDGSNTNPGHWKGWTTAHLRTTFHFDDI</sequence>
<protein>
    <submittedName>
        <fullName evidence="1">Uncharacterized protein</fullName>
    </submittedName>
</protein>